<evidence type="ECO:0000259" key="8">
    <source>
        <dbReference type="PROSITE" id="PS51379"/>
    </source>
</evidence>
<evidence type="ECO:0000256" key="1">
    <source>
        <dbReference type="ARBA" id="ARBA00022448"/>
    </source>
</evidence>
<keyword evidence="4" id="KW-0677">Repeat</keyword>
<evidence type="ECO:0000256" key="2">
    <source>
        <dbReference type="ARBA" id="ARBA00022485"/>
    </source>
</evidence>
<keyword evidence="6" id="KW-0408">Iron</keyword>
<organism evidence="9 10">
    <name type="scientific">Candidatus Abyssobacteria bacterium SURF_17</name>
    <dbReference type="NCBI Taxonomy" id="2093361"/>
    <lineage>
        <taxon>Bacteria</taxon>
        <taxon>Pseudomonadati</taxon>
        <taxon>Candidatus Hydrogenedentota</taxon>
        <taxon>Candidatus Abyssobacteria</taxon>
    </lineage>
</organism>
<dbReference type="Proteomes" id="UP000285961">
    <property type="component" value="Unassembled WGS sequence"/>
</dbReference>
<dbReference type="InterPro" id="IPR017896">
    <property type="entry name" value="4Fe4S_Fe-S-bd"/>
</dbReference>
<dbReference type="PANTHER" id="PTHR43687:SF6">
    <property type="entry name" value="L-ASPARTATE SEMIALDEHYDE SULFURTRANSFERASE IRON-SULFUR SUBUNIT"/>
    <property type="match status" value="1"/>
</dbReference>
<dbReference type="AlphaFoldDB" id="A0A419EZE4"/>
<comment type="caution">
    <text evidence="9">The sequence shown here is derived from an EMBL/GenBank/DDBJ whole genome shotgun (WGS) entry which is preliminary data.</text>
</comment>
<dbReference type="Pfam" id="PF04015">
    <property type="entry name" value="DUF362"/>
    <property type="match status" value="1"/>
</dbReference>
<keyword evidence="1" id="KW-0813">Transport</keyword>
<dbReference type="InterPro" id="IPR007160">
    <property type="entry name" value="DUF362"/>
</dbReference>
<keyword evidence="3" id="KW-0479">Metal-binding</keyword>
<protein>
    <submittedName>
        <fullName evidence="9">DUF362 domain-containing protein</fullName>
    </submittedName>
</protein>
<evidence type="ECO:0000256" key="3">
    <source>
        <dbReference type="ARBA" id="ARBA00022723"/>
    </source>
</evidence>
<dbReference type="InterPro" id="IPR050572">
    <property type="entry name" value="Fe-S_Ferredoxin"/>
</dbReference>
<dbReference type="GO" id="GO:0051539">
    <property type="term" value="F:4 iron, 4 sulfur cluster binding"/>
    <property type="evidence" value="ECO:0007669"/>
    <property type="project" value="UniProtKB-KW"/>
</dbReference>
<dbReference type="PROSITE" id="PS51379">
    <property type="entry name" value="4FE4S_FER_2"/>
    <property type="match status" value="2"/>
</dbReference>
<evidence type="ECO:0000313" key="9">
    <source>
        <dbReference type="EMBL" id="RJP70726.1"/>
    </source>
</evidence>
<dbReference type="Pfam" id="PF12838">
    <property type="entry name" value="Fer4_7"/>
    <property type="match status" value="1"/>
</dbReference>
<dbReference type="SUPFAM" id="SSF54862">
    <property type="entry name" value="4Fe-4S ferredoxins"/>
    <property type="match status" value="1"/>
</dbReference>
<dbReference type="InterPro" id="IPR017900">
    <property type="entry name" value="4Fe4S_Fe_S_CS"/>
</dbReference>
<evidence type="ECO:0000256" key="5">
    <source>
        <dbReference type="ARBA" id="ARBA00022982"/>
    </source>
</evidence>
<keyword evidence="5" id="KW-0249">Electron transport</keyword>
<accession>A0A419EZE4</accession>
<dbReference type="Gene3D" id="3.30.70.20">
    <property type="match status" value="2"/>
</dbReference>
<reference evidence="9 10" key="1">
    <citation type="journal article" date="2017" name="ISME J.">
        <title>Energy and carbon metabolisms in a deep terrestrial subsurface fluid microbial community.</title>
        <authorList>
            <person name="Momper L."/>
            <person name="Jungbluth S.P."/>
            <person name="Lee M.D."/>
            <person name="Amend J.P."/>
        </authorList>
    </citation>
    <scope>NUCLEOTIDE SEQUENCE [LARGE SCALE GENOMIC DNA]</scope>
    <source>
        <strain evidence="9">SURF_17</strain>
    </source>
</reference>
<evidence type="ECO:0000256" key="6">
    <source>
        <dbReference type="ARBA" id="ARBA00023004"/>
    </source>
</evidence>
<dbReference type="PANTHER" id="PTHR43687">
    <property type="entry name" value="ADENYLYLSULFATE REDUCTASE, BETA SUBUNIT"/>
    <property type="match status" value="1"/>
</dbReference>
<feature type="domain" description="4Fe-4S ferredoxin-type" evidence="8">
    <location>
        <begin position="186"/>
        <end position="215"/>
    </location>
</feature>
<proteinExistence type="predicted"/>
<gene>
    <name evidence="9" type="ORF">C4532_08560</name>
</gene>
<sequence length="373" mass="40255">MSSIVYFADMRTKKGASLPEKLEVMFKELAVFRNIKKDELTAITLHFGERGTTGFVRPLYIRRIVNLVREAGGKPFLTDANTLYRGLRSNAVDHMSLAMEHGFSYASVSAPVIIADGLRGKDYVQVEVNGKYFKKVKIASAAHHADSLISVAHVKGHVLFGFGGAIKNIGMGLGARSGKQMMHADLKPEIIPEKCIGCGMCVEWCPTGSLALAKLGGRDKPLSVLNPATCIGCGECVVTCPNEAIKISWSGAPQAVQEKTVEFASAIIRQKPHKVGAINFLMNISPDCDCFSHTDASIVADIGVLASDDIVAVDRASVDLVNQSPALQNTALTPGKVADSDKFGAIHNVDWSYQLTYAEQIGLGSTKYELRRI</sequence>
<dbReference type="EMBL" id="QZKI01000065">
    <property type="protein sequence ID" value="RJP70726.1"/>
    <property type="molecule type" value="Genomic_DNA"/>
</dbReference>
<keyword evidence="7" id="KW-0411">Iron-sulfur</keyword>
<name>A0A419EZE4_9BACT</name>
<feature type="domain" description="4Fe-4S ferredoxin-type" evidence="8">
    <location>
        <begin position="220"/>
        <end position="250"/>
    </location>
</feature>
<keyword evidence="2" id="KW-0004">4Fe-4S</keyword>
<evidence type="ECO:0000256" key="4">
    <source>
        <dbReference type="ARBA" id="ARBA00022737"/>
    </source>
</evidence>
<dbReference type="PROSITE" id="PS00198">
    <property type="entry name" value="4FE4S_FER_1"/>
    <property type="match status" value="1"/>
</dbReference>
<evidence type="ECO:0000313" key="10">
    <source>
        <dbReference type="Proteomes" id="UP000285961"/>
    </source>
</evidence>
<dbReference type="GO" id="GO:0046872">
    <property type="term" value="F:metal ion binding"/>
    <property type="evidence" value="ECO:0007669"/>
    <property type="project" value="UniProtKB-KW"/>
</dbReference>
<evidence type="ECO:0000256" key="7">
    <source>
        <dbReference type="ARBA" id="ARBA00023014"/>
    </source>
</evidence>